<dbReference type="Pfam" id="PF09334">
    <property type="entry name" value="tRNA-synt_1g"/>
    <property type="match status" value="1"/>
</dbReference>
<dbReference type="InterPro" id="IPR041872">
    <property type="entry name" value="Anticodon_Met"/>
</dbReference>
<dbReference type="GO" id="GO:0004825">
    <property type="term" value="F:methionine-tRNA ligase activity"/>
    <property type="evidence" value="ECO:0007669"/>
    <property type="project" value="InterPro"/>
</dbReference>
<dbReference type="Proteomes" id="UP000076502">
    <property type="component" value="Unassembled WGS sequence"/>
</dbReference>
<name>A0A154PHV6_DUFNO</name>
<evidence type="ECO:0000256" key="8">
    <source>
        <dbReference type="RuleBase" id="RU363039"/>
    </source>
</evidence>
<dbReference type="InterPro" id="IPR010591">
    <property type="entry name" value="ATP11"/>
</dbReference>
<keyword evidence="5 8" id="KW-0030">Aminoacyl-tRNA synthetase</keyword>
<dbReference type="GO" id="GO:0065003">
    <property type="term" value="P:protein-containing complex assembly"/>
    <property type="evidence" value="ECO:0007669"/>
    <property type="project" value="InterPro"/>
</dbReference>
<evidence type="ECO:0000256" key="7">
    <source>
        <dbReference type="ARBA" id="ARBA00030331"/>
    </source>
</evidence>
<dbReference type="Pfam" id="PF06644">
    <property type="entry name" value="ATP11"/>
    <property type="match status" value="1"/>
</dbReference>
<dbReference type="PANTHER" id="PTHR43326:SF1">
    <property type="entry name" value="METHIONINE--TRNA LIGASE, MITOCHONDRIAL"/>
    <property type="match status" value="1"/>
</dbReference>
<comment type="similarity">
    <text evidence="8">Belongs to the class-I aminoacyl-tRNA synthetase family.</text>
</comment>
<sequence length="588" mass="67904">MTSRMRLEKVLEDLQKNPYFDKYAEKIAKLQKTSPDEFLQRVDNQAQKSREKKEKQQQGYKFYQSQAKPNLDPNYKPKQAQLSNIMKVDMIQDKTKEEIVNIWKNYHKQKDCISGILAPDQFDKMFERGKQYPTFLLPLPREHGYEFIVTQFYGTEVHMTPLLWYQAHKENSPECLSMVHYLELRESKGIVLMRVHLARSCSTQSLWAFPSVKTKVHMSWAHIRKNCFSDNAATKVYITTPIFYVNAENTVQPAIYHKILFNWIEEGLEDLSISRPVTRVPWAIPTPSDKSHTIYVWVDALVNYLTSIGYPDSSFKQFWPPTVQVVGKDILKFHGIYWPALLMAVGLEPPKKLLCHGHWTVNDQKMSKSKGNVISPFDAVVDFTSDGLRYFLLRQAVLHADANYNTKKIQNILNAELANTLGNLVNRCLGKSINPRRVIPDPSKCASVLKSEAAIENIKVLEEIGDRAREFYEEYCLHHVVDEVMSLLRAANIMFDHHKPWHLCKSKDLDSLKELEAVISLALESVRVAAIILQPIVPTLTSSLLDSLEVSKENRTWDDTRPLHVTNVSNRVERTVSQKMLLFKKIKD</sequence>
<dbReference type="Pfam" id="PF19303">
    <property type="entry name" value="Anticodon_3"/>
    <property type="match status" value="1"/>
</dbReference>
<keyword evidence="3 8" id="KW-0067">ATP-binding</keyword>
<feature type="domain" description="Methionyl-tRNA synthetase anticodon-binding" evidence="11">
    <location>
        <begin position="471"/>
        <end position="588"/>
    </location>
</feature>
<dbReference type="GO" id="GO:0005524">
    <property type="term" value="F:ATP binding"/>
    <property type="evidence" value="ECO:0007669"/>
    <property type="project" value="UniProtKB-KW"/>
</dbReference>
<keyword evidence="4 8" id="KW-0648">Protein biosynthesis</keyword>
<dbReference type="InterPro" id="IPR014729">
    <property type="entry name" value="Rossmann-like_a/b/a_fold"/>
</dbReference>
<dbReference type="SUPFAM" id="SSF52374">
    <property type="entry name" value="Nucleotidylyl transferase"/>
    <property type="match status" value="1"/>
</dbReference>
<evidence type="ECO:0000256" key="9">
    <source>
        <dbReference type="SAM" id="MobiDB-lite"/>
    </source>
</evidence>
<dbReference type="InterPro" id="IPR015413">
    <property type="entry name" value="Methionyl/Leucyl_tRNA_Synth"/>
</dbReference>
<evidence type="ECO:0000256" key="3">
    <source>
        <dbReference type="ARBA" id="ARBA00022840"/>
    </source>
</evidence>
<evidence type="ECO:0000259" key="10">
    <source>
        <dbReference type="Pfam" id="PF09334"/>
    </source>
</evidence>
<dbReference type="InterPro" id="IPR009080">
    <property type="entry name" value="tRNAsynth_Ia_anticodon-bd"/>
</dbReference>
<evidence type="ECO:0000256" key="6">
    <source>
        <dbReference type="ARBA" id="ARBA00026124"/>
    </source>
</evidence>
<proteinExistence type="inferred from homology"/>
<dbReference type="Gene3D" id="3.40.50.620">
    <property type="entry name" value="HUPs"/>
    <property type="match status" value="1"/>
</dbReference>
<reference evidence="12 13" key="1">
    <citation type="submission" date="2015-07" db="EMBL/GenBank/DDBJ databases">
        <title>The genome of Dufourea novaeangliae.</title>
        <authorList>
            <person name="Pan H."/>
            <person name="Kapheim K."/>
        </authorList>
    </citation>
    <scope>NUCLEOTIDE SEQUENCE [LARGE SCALE GENOMIC DNA]</scope>
    <source>
        <strain evidence="12">0120121106</strain>
        <tissue evidence="12">Whole body</tissue>
    </source>
</reference>
<accession>A0A154PHV6</accession>
<gene>
    <name evidence="12" type="ORF">WN55_02434</name>
</gene>
<keyword evidence="2 8" id="KW-0547">Nucleotide-binding</keyword>
<keyword evidence="1 8" id="KW-0436">Ligase</keyword>
<evidence type="ECO:0000256" key="5">
    <source>
        <dbReference type="ARBA" id="ARBA00023146"/>
    </source>
</evidence>
<dbReference type="CDD" id="cd07957">
    <property type="entry name" value="Anticodon_Ia_Met"/>
    <property type="match status" value="1"/>
</dbReference>
<evidence type="ECO:0000256" key="4">
    <source>
        <dbReference type="ARBA" id="ARBA00022917"/>
    </source>
</evidence>
<evidence type="ECO:0000313" key="12">
    <source>
        <dbReference type="EMBL" id="KZC11074.1"/>
    </source>
</evidence>
<feature type="region of interest" description="Disordered" evidence="9">
    <location>
        <begin position="43"/>
        <end position="76"/>
    </location>
</feature>
<evidence type="ECO:0000256" key="2">
    <source>
        <dbReference type="ARBA" id="ARBA00022741"/>
    </source>
</evidence>
<evidence type="ECO:0000313" key="13">
    <source>
        <dbReference type="Proteomes" id="UP000076502"/>
    </source>
</evidence>
<protein>
    <recommendedName>
        <fullName evidence="6">Methionine--tRNA ligase, mitochondrial</fullName>
    </recommendedName>
    <alternativeName>
        <fullName evidence="7">Mitochondrial methionyl-tRNA synthetase</fullName>
    </alternativeName>
</protein>
<dbReference type="OrthoDB" id="24670at2759"/>
<evidence type="ECO:0000256" key="1">
    <source>
        <dbReference type="ARBA" id="ARBA00022598"/>
    </source>
</evidence>
<dbReference type="GO" id="GO:0006431">
    <property type="term" value="P:methionyl-tRNA aminoacylation"/>
    <property type="evidence" value="ECO:0007669"/>
    <property type="project" value="TreeGrafter"/>
</dbReference>
<dbReference type="PANTHER" id="PTHR43326">
    <property type="entry name" value="METHIONYL-TRNA SYNTHETASE"/>
    <property type="match status" value="1"/>
</dbReference>
<dbReference type="EMBL" id="KQ434902">
    <property type="protein sequence ID" value="KZC11074.1"/>
    <property type="molecule type" value="Genomic_DNA"/>
</dbReference>
<dbReference type="STRING" id="178035.A0A154PHV6"/>
<dbReference type="SUPFAM" id="SSF47323">
    <property type="entry name" value="Anticodon-binding domain of a subclass of class I aminoacyl-tRNA synthetases"/>
    <property type="match status" value="1"/>
</dbReference>
<dbReference type="Gene3D" id="2.170.220.10">
    <property type="match status" value="1"/>
</dbReference>
<dbReference type="Gene3D" id="1.10.730.10">
    <property type="entry name" value="Isoleucyl-tRNA Synthetase, Domain 1"/>
    <property type="match status" value="1"/>
</dbReference>
<dbReference type="InterPro" id="IPR023457">
    <property type="entry name" value="Met-tRNA_synth_2"/>
</dbReference>
<organism evidence="12 13">
    <name type="scientific">Dufourea novaeangliae</name>
    <name type="common">Sweat bee</name>
    <dbReference type="NCBI Taxonomy" id="178035"/>
    <lineage>
        <taxon>Eukaryota</taxon>
        <taxon>Metazoa</taxon>
        <taxon>Ecdysozoa</taxon>
        <taxon>Arthropoda</taxon>
        <taxon>Hexapoda</taxon>
        <taxon>Insecta</taxon>
        <taxon>Pterygota</taxon>
        <taxon>Neoptera</taxon>
        <taxon>Endopterygota</taxon>
        <taxon>Hymenoptera</taxon>
        <taxon>Apocrita</taxon>
        <taxon>Aculeata</taxon>
        <taxon>Apoidea</taxon>
        <taxon>Anthophila</taxon>
        <taxon>Halictidae</taxon>
        <taxon>Rophitinae</taxon>
        <taxon>Dufourea</taxon>
    </lineage>
</organism>
<keyword evidence="13" id="KW-1185">Reference proteome</keyword>
<dbReference type="AlphaFoldDB" id="A0A154PHV6"/>
<feature type="domain" description="Methionyl/Leucyl tRNA synthetase" evidence="10">
    <location>
        <begin position="244"/>
        <end position="429"/>
    </location>
</feature>
<dbReference type="GO" id="GO:0005739">
    <property type="term" value="C:mitochondrion"/>
    <property type="evidence" value="ECO:0007669"/>
    <property type="project" value="InterPro"/>
</dbReference>
<evidence type="ECO:0000259" key="11">
    <source>
        <dbReference type="Pfam" id="PF19303"/>
    </source>
</evidence>